<evidence type="ECO:0000256" key="1">
    <source>
        <dbReference type="ARBA" id="ARBA00023015"/>
    </source>
</evidence>
<dbReference type="SUPFAM" id="SSF46785">
    <property type="entry name" value="Winged helix' DNA-binding domain"/>
    <property type="match status" value="1"/>
</dbReference>
<keyword evidence="1" id="KW-0805">Transcription regulation</keyword>
<accession>A0A125W5G4</accession>
<dbReference type="PANTHER" id="PTHR33204:SF18">
    <property type="entry name" value="TRANSCRIPTIONAL REGULATORY PROTEIN"/>
    <property type="match status" value="1"/>
</dbReference>
<sequence length="111" mass="12702">MDKNVEKKCPVEALSNILGKKWIPQIIESLNGGSMRFGEICRLLPNSSPKMIKQQLKLLEDNEIVKNEKEVFNNTTSSTYYLSEKGKDLATIVLQMKLWGQRELDCTNLKN</sequence>
<evidence type="ECO:0000313" key="6">
    <source>
        <dbReference type="Proteomes" id="UP000004846"/>
    </source>
</evidence>
<reference evidence="5 6" key="1">
    <citation type="submission" date="2010-07" db="EMBL/GenBank/DDBJ databases">
        <authorList>
            <person name="Sid Ahmed O."/>
        </authorList>
    </citation>
    <scope>NUCLEOTIDE SEQUENCE [LARGE SCALE GENOMIC DNA]</scope>
    <source>
        <strain evidence="5 6">TX4248</strain>
    </source>
</reference>
<dbReference type="InterPro" id="IPR002577">
    <property type="entry name" value="HTH_HxlR"/>
</dbReference>
<protein>
    <submittedName>
        <fullName evidence="5">Transcriptional regulator, HxlR family</fullName>
    </submittedName>
</protein>
<evidence type="ECO:0000256" key="2">
    <source>
        <dbReference type="ARBA" id="ARBA00023125"/>
    </source>
</evidence>
<dbReference type="EMBL" id="AEBR01000066">
    <property type="protein sequence ID" value="EFM82386.1"/>
    <property type="molecule type" value="Genomic_DNA"/>
</dbReference>
<evidence type="ECO:0000259" key="4">
    <source>
        <dbReference type="PROSITE" id="PS51118"/>
    </source>
</evidence>
<dbReference type="Pfam" id="PF01638">
    <property type="entry name" value="HxlR"/>
    <property type="match status" value="1"/>
</dbReference>
<dbReference type="GO" id="GO:0003677">
    <property type="term" value="F:DNA binding"/>
    <property type="evidence" value="ECO:0007669"/>
    <property type="project" value="UniProtKB-KW"/>
</dbReference>
<keyword evidence="3" id="KW-0804">Transcription</keyword>
<organism evidence="5 6">
    <name type="scientific">Enterococcus faecalis TX4248</name>
    <dbReference type="NCBI Taxonomy" id="749495"/>
    <lineage>
        <taxon>Bacteria</taxon>
        <taxon>Bacillati</taxon>
        <taxon>Bacillota</taxon>
        <taxon>Bacilli</taxon>
        <taxon>Lactobacillales</taxon>
        <taxon>Enterococcaceae</taxon>
        <taxon>Enterococcus</taxon>
    </lineage>
</organism>
<dbReference type="RefSeq" id="WP_002402309.1">
    <property type="nucleotide sequence ID" value="NZ_GL454464.1"/>
</dbReference>
<comment type="caution">
    <text evidence="5">The sequence shown here is derived from an EMBL/GenBank/DDBJ whole genome shotgun (WGS) entry which is preliminary data.</text>
</comment>
<dbReference type="InterPro" id="IPR036390">
    <property type="entry name" value="WH_DNA-bd_sf"/>
</dbReference>
<keyword evidence="2" id="KW-0238">DNA-binding</keyword>
<evidence type="ECO:0000256" key="3">
    <source>
        <dbReference type="ARBA" id="ARBA00023163"/>
    </source>
</evidence>
<dbReference type="Gene3D" id="1.10.10.10">
    <property type="entry name" value="Winged helix-like DNA-binding domain superfamily/Winged helix DNA-binding domain"/>
    <property type="match status" value="1"/>
</dbReference>
<dbReference type="AlphaFoldDB" id="A0A125W5G4"/>
<evidence type="ECO:0000313" key="5">
    <source>
        <dbReference type="EMBL" id="EFM82386.1"/>
    </source>
</evidence>
<feature type="domain" description="HTH hxlR-type" evidence="4">
    <location>
        <begin position="9"/>
        <end position="108"/>
    </location>
</feature>
<proteinExistence type="predicted"/>
<dbReference type="Proteomes" id="UP000004846">
    <property type="component" value="Unassembled WGS sequence"/>
</dbReference>
<dbReference type="PANTHER" id="PTHR33204">
    <property type="entry name" value="TRANSCRIPTIONAL REGULATOR, MARR FAMILY"/>
    <property type="match status" value="1"/>
</dbReference>
<gene>
    <name evidence="5" type="ORF">HMPREF9498_01998</name>
</gene>
<dbReference type="PROSITE" id="PS51118">
    <property type="entry name" value="HTH_HXLR"/>
    <property type="match status" value="1"/>
</dbReference>
<dbReference type="HOGENOM" id="CLU_111585_5_1_9"/>
<name>A0A125W5G4_ENTFL</name>
<dbReference type="InterPro" id="IPR036388">
    <property type="entry name" value="WH-like_DNA-bd_sf"/>
</dbReference>